<feature type="compositionally biased region" description="Low complexity" evidence="1">
    <location>
        <begin position="217"/>
        <end position="227"/>
    </location>
</feature>
<feature type="compositionally biased region" description="Low complexity" evidence="1">
    <location>
        <begin position="529"/>
        <end position="543"/>
    </location>
</feature>
<evidence type="ECO:0000313" key="3">
    <source>
        <dbReference type="Proteomes" id="UP001530400"/>
    </source>
</evidence>
<organism evidence="2 3">
    <name type="scientific">Cyclotella atomus</name>
    <dbReference type="NCBI Taxonomy" id="382360"/>
    <lineage>
        <taxon>Eukaryota</taxon>
        <taxon>Sar</taxon>
        <taxon>Stramenopiles</taxon>
        <taxon>Ochrophyta</taxon>
        <taxon>Bacillariophyta</taxon>
        <taxon>Coscinodiscophyceae</taxon>
        <taxon>Thalassiosirophycidae</taxon>
        <taxon>Stephanodiscales</taxon>
        <taxon>Stephanodiscaceae</taxon>
        <taxon>Cyclotella</taxon>
    </lineage>
</organism>
<feature type="region of interest" description="Disordered" evidence="1">
    <location>
        <begin position="1"/>
        <end position="42"/>
    </location>
</feature>
<feature type="compositionally biased region" description="Polar residues" evidence="1">
    <location>
        <begin position="347"/>
        <end position="357"/>
    </location>
</feature>
<feature type="region of interest" description="Disordered" evidence="1">
    <location>
        <begin position="478"/>
        <end position="503"/>
    </location>
</feature>
<feature type="compositionally biased region" description="Basic and acidic residues" evidence="1">
    <location>
        <begin position="551"/>
        <end position="570"/>
    </location>
</feature>
<feature type="compositionally biased region" description="Low complexity" evidence="1">
    <location>
        <begin position="29"/>
        <end position="38"/>
    </location>
</feature>
<sequence length="619" mass="66437">MSGRRFRGGGGGRSSNARRPPSGRGGGSATSTRNTTTSPLHLPHVKVTIRNIQSVEHFDTKQAVLHAVQHFLIDAFTINDDASHTHGGGQETAYNRAVQLEKLNFETNKSLLESKSALLGWTYNEPNNIINNNELPSPESIVESVYQSSTTTSSASNTNTTVNKNIQTTIDTAMSTMMNECGKLYLHRVGGKCVVDGESCIVAVLNERIDGEKKKTGVASAEGAASEGGEDAKGGDATKGSNKEEDSVEQLTQNMENLSTTSKTLPSKTTEAEAMEATRIRILSVTPVKKSKRRGDIGARVELVLYPPDPCLMFKELCREAGRVAVERFKDSSSNTTGAEAAGGEDTPQSTQQSPTIPNFPRLSPAERSRAIARSRVLMDRTISAMKIHAASSQSSNNQSYASWEIFESSSQKTWKSPSYDIVQSILNGASLTDLLDEEEKKVTLRRGGGAAKNARSDRYDSTIENSEDYKSFMELYTDNGSKSAPPPPAAATDKKDEPLDEEGRPLSAIVQHLQSKRAEEAKVKADAKAAASRARAKAAAEAARTKARKRELEKKTNKAKDRMRREEERRKKKISGGGGGKMNSSRSGNSGGGGGGAPPPGAVLLKKGDVPASGFGSK</sequence>
<evidence type="ECO:0000256" key="1">
    <source>
        <dbReference type="SAM" id="MobiDB-lite"/>
    </source>
</evidence>
<protein>
    <submittedName>
        <fullName evidence="2">Uncharacterized protein</fullName>
    </submittedName>
</protein>
<name>A0ABD3MQQ4_9STRA</name>
<proteinExistence type="predicted"/>
<feature type="region of interest" description="Disordered" evidence="1">
    <location>
        <begin position="515"/>
        <end position="619"/>
    </location>
</feature>
<dbReference type="EMBL" id="JALLPJ020001417">
    <property type="protein sequence ID" value="KAL3764557.1"/>
    <property type="molecule type" value="Genomic_DNA"/>
</dbReference>
<feature type="compositionally biased region" description="Basic and acidic residues" evidence="1">
    <location>
        <begin position="493"/>
        <end position="503"/>
    </location>
</feature>
<feature type="region of interest" description="Disordered" evidence="1">
    <location>
        <begin position="329"/>
        <end position="367"/>
    </location>
</feature>
<reference evidence="2 3" key="1">
    <citation type="submission" date="2024-10" db="EMBL/GenBank/DDBJ databases">
        <title>Updated reference genomes for cyclostephanoid diatoms.</title>
        <authorList>
            <person name="Roberts W.R."/>
            <person name="Alverson A.J."/>
        </authorList>
    </citation>
    <scope>NUCLEOTIDE SEQUENCE [LARGE SCALE GENOMIC DNA]</scope>
    <source>
        <strain evidence="2 3">AJA010-31</strain>
    </source>
</reference>
<evidence type="ECO:0000313" key="2">
    <source>
        <dbReference type="EMBL" id="KAL3764557.1"/>
    </source>
</evidence>
<keyword evidence="3" id="KW-1185">Reference proteome</keyword>
<feature type="region of interest" description="Disordered" evidence="1">
    <location>
        <begin position="213"/>
        <end position="254"/>
    </location>
</feature>
<comment type="caution">
    <text evidence="2">The sequence shown here is derived from an EMBL/GenBank/DDBJ whole genome shotgun (WGS) entry which is preliminary data.</text>
</comment>
<feature type="compositionally biased region" description="Basic and acidic residues" evidence="1">
    <location>
        <begin position="517"/>
        <end position="528"/>
    </location>
</feature>
<accession>A0ABD3MQQ4</accession>
<dbReference type="Proteomes" id="UP001530400">
    <property type="component" value="Unassembled WGS sequence"/>
</dbReference>
<gene>
    <name evidence="2" type="ORF">ACHAWO_007928</name>
</gene>
<feature type="compositionally biased region" description="Basic and acidic residues" evidence="1">
    <location>
        <begin position="230"/>
        <end position="245"/>
    </location>
</feature>
<dbReference type="AlphaFoldDB" id="A0ABD3MQQ4"/>